<dbReference type="EMBL" id="CP042905">
    <property type="protein sequence ID" value="QEE14893.1"/>
    <property type="molecule type" value="Genomic_DNA"/>
</dbReference>
<dbReference type="GeneID" id="41331057"/>
<dbReference type="EMBL" id="CP042905">
    <property type="protein sequence ID" value="QEE16554.1"/>
    <property type="molecule type" value="Genomic_DNA"/>
</dbReference>
<dbReference type="Proteomes" id="UP000321408">
    <property type="component" value="Chromosome"/>
</dbReference>
<evidence type="ECO:0000313" key="5">
    <source>
        <dbReference type="Proteomes" id="UP000321408"/>
    </source>
</evidence>
<dbReference type="KEGG" id="psyt:DSAG12_00714"/>
<evidence type="ECO:0000313" key="4">
    <source>
        <dbReference type="EMBL" id="QEE17254.1"/>
    </source>
</evidence>
<evidence type="ECO:0000259" key="1">
    <source>
        <dbReference type="Pfam" id="PF01609"/>
    </source>
</evidence>
<gene>
    <name evidence="2" type="ORF">DSAG12_00714</name>
    <name evidence="3" type="ORF">DSAG12_02384</name>
    <name evidence="4" type="ORF">DSAG12_03086</name>
</gene>
<dbReference type="KEGG" id="psyt:DSAG12_02384"/>
<accession>A0A5B9DBN4</accession>
<reference evidence="3 5" key="1">
    <citation type="journal article" date="2020" name="Nature">
        <title>Isolation of an archaeon at the prokaryote-eukaryote interface.</title>
        <authorList>
            <person name="Imachi H."/>
            <person name="Nobu M.K."/>
            <person name="Nakahara N."/>
            <person name="Morono Y."/>
            <person name="Ogawara M."/>
            <person name="Takaki Y."/>
            <person name="Takano Y."/>
            <person name="Uematsu K."/>
            <person name="Ikuta T."/>
            <person name="Ito M."/>
            <person name="Matsui Y."/>
            <person name="Miyazaki M."/>
            <person name="Murata K."/>
            <person name="Saito Y."/>
            <person name="Sakai S."/>
            <person name="Song C."/>
            <person name="Tasumi E."/>
            <person name="Yamanaka Y."/>
            <person name="Yamaguchi T."/>
            <person name="Kamagata Y."/>
            <person name="Tamaki H."/>
            <person name="Takai K."/>
        </authorList>
    </citation>
    <scope>NUCLEOTIDE SEQUENCE [LARGE SCALE GENOMIC DNA]</scope>
    <source>
        <strain evidence="3 5">MK-D1</strain>
    </source>
</reference>
<dbReference type="Pfam" id="PF01609">
    <property type="entry name" value="DDE_Tnp_1"/>
    <property type="match status" value="1"/>
</dbReference>
<dbReference type="GO" id="GO:0006313">
    <property type="term" value="P:DNA transposition"/>
    <property type="evidence" value="ECO:0007669"/>
    <property type="project" value="InterPro"/>
</dbReference>
<proteinExistence type="predicted"/>
<protein>
    <recommendedName>
        <fullName evidence="1">Transposase IS4-like domain-containing protein</fullName>
    </recommendedName>
</protein>
<dbReference type="KEGG" id="psyt:DSAG12_03086"/>
<sequence>MNIARSRSIPTSKTLPFPKDIFLLGEFKSLVNSLVTRLGIAKRFKPRLYSYADFVFVKFYALTTSIPIERASERLNKWLIFQYFKKYKLKPKNFQDGVRKRRLVPHQTDVDKFFRLLSEKEVNMLFGNLLMNVVLKVKARCIGGSKLRFLVDNTEYAYYGKPNSLFEIGTNRKPGTRFCRMFQGHALHGSGMTLFTDFYLLQKGKYRCLNIPHSVEWIRWSGINLSYSLMDREFYRAALIKDLKTCKLPVLIPAKKYPGIKRKIKDFLLGIGPLVSVYHFSQTQKVKPWPSSVHVNFVVIGHKNVLATEIRRQFRQGILTFDEAIKQLAGFFTTLKPWKNHSRWAKWLSRAYKKRWNEETGFSKLNDIHKSFRNHYPNVQLSQLYMRAIIYNNWQYFKREAEKSGIKASKRTLAVFLEILEWRIYNLIEQSVSYNLKYLQKKRRRLYFES</sequence>
<organism evidence="3 5">
    <name type="scientific">Promethearchaeum syntrophicum</name>
    <dbReference type="NCBI Taxonomy" id="2594042"/>
    <lineage>
        <taxon>Archaea</taxon>
        <taxon>Promethearchaeati</taxon>
        <taxon>Promethearchaeota</taxon>
        <taxon>Promethearchaeia</taxon>
        <taxon>Promethearchaeales</taxon>
        <taxon>Promethearchaeaceae</taxon>
        <taxon>Promethearchaeum</taxon>
    </lineage>
</organism>
<dbReference type="GO" id="GO:0004803">
    <property type="term" value="F:transposase activity"/>
    <property type="evidence" value="ECO:0007669"/>
    <property type="project" value="InterPro"/>
</dbReference>
<keyword evidence="5" id="KW-1185">Reference proteome</keyword>
<dbReference type="EMBL" id="CP042905">
    <property type="protein sequence ID" value="QEE17254.1"/>
    <property type="molecule type" value="Genomic_DNA"/>
</dbReference>
<feature type="domain" description="Transposase IS4-like" evidence="1">
    <location>
        <begin position="221"/>
        <end position="392"/>
    </location>
</feature>
<dbReference type="RefSeq" id="WP_162306539.1">
    <property type="nucleotide sequence ID" value="NZ_CP042905.2"/>
</dbReference>
<evidence type="ECO:0000313" key="3">
    <source>
        <dbReference type="EMBL" id="QEE16554.1"/>
    </source>
</evidence>
<name>A0A5B9DBN4_9ARCH</name>
<dbReference type="AlphaFoldDB" id="A0A5B9DBN4"/>
<dbReference type="GO" id="GO:0003677">
    <property type="term" value="F:DNA binding"/>
    <property type="evidence" value="ECO:0007669"/>
    <property type="project" value="InterPro"/>
</dbReference>
<evidence type="ECO:0000313" key="2">
    <source>
        <dbReference type="EMBL" id="QEE14893.1"/>
    </source>
</evidence>
<dbReference type="InterPro" id="IPR002559">
    <property type="entry name" value="Transposase_11"/>
</dbReference>